<organism evidence="1">
    <name type="scientific">Tanacetum cinerariifolium</name>
    <name type="common">Dalmatian daisy</name>
    <name type="synonym">Chrysanthemum cinerariifolium</name>
    <dbReference type="NCBI Taxonomy" id="118510"/>
    <lineage>
        <taxon>Eukaryota</taxon>
        <taxon>Viridiplantae</taxon>
        <taxon>Streptophyta</taxon>
        <taxon>Embryophyta</taxon>
        <taxon>Tracheophyta</taxon>
        <taxon>Spermatophyta</taxon>
        <taxon>Magnoliopsida</taxon>
        <taxon>eudicotyledons</taxon>
        <taxon>Gunneridae</taxon>
        <taxon>Pentapetalae</taxon>
        <taxon>asterids</taxon>
        <taxon>campanulids</taxon>
        <taxon>Asterales</taxon>
        <taxon>Asteraceae</taxon>
        <taxon>Asteroideae</taxon>
        <taxon>Anthemideae</taxon>
        <taxon>Anthemidinae</taxon>
        <taxon>Tanacetum</taxon>
    </lineage>
</organism>
<evidence type="ECO:0000313" key="1">
    <source>
        <dbReference type="EMBL" id="GFD58753.1"/>
    </source>
</evidence>
<feature type="non-terminal residue" evidence="1">
    <location>
        <position position="1"/>
    </location>
</feature>
<sequence length="48" mass="5389">QTIEYKVGAVFLATGVFGFRAVVEEIDQVVKPLPKIRFSPLLQVEVKE</sequence>
<name>A0A699XHV8_TANCI</name>
<dbReference type="AlphaFoldDB" id="A0A699XHV8"/>
<dbReference type="EMBL" id="BKCJ011856991">
    <property type="protein sequence ID" value="GFD58753.1"/>
    <property type="molecule type" value="Genomic_DNA"/>
</dbReference>
<comment type="caution">
    <text evidence="1">The sequence shown here is derived from an EMBL/GenBank/DDBJ whole genome shotgun (WGS) entry which is preliminary data.</text>
</comment>
<reference evidence="1" key="1">
    <citation type="journal article" date="2019" name="Sci. Rep.">
        <title>Draft genome of Tanacetum cinerariifolium, the natural source of mosquito coil.</title>
        <authorList>
            <person name="Yamashiro T."/>
            <person name="Shiraishi A."/>
            <person name="Satake H."/>
            <person name="Nakayama K."/>
        </authorList>
    </citation>
    <scope>NUCLEOTIDE SEQUENCE</scope>
</reference>
<accession>A0A699XHV8</accession>
<protein>
    <submittedName>
        <fullName evidence="1">Uncharacterized protein</fullName>
    </submittedName>
</protein>
<proteinExistence type="predicted"/>
<gene>
    <name evidence="1" type="ORF">Tci_930722</name>
</gene>